<dbReference type="Pfam" id="PF01814">
    <property type="entry name" value="Hemerythrin"/>
    <property type="match status" value="1"/>
</dbReference>
<gene>
    <name evidence="3" type="ORF">GA0111570_106128</name>
</gene>
<dbReference type="InterPro" id="IPR012312">
    <property type="entry name" value="Hemerythrin-like"/>
</dbReference>
<feature type="domain" description="Hemerythrin-like" evidence="2">
    <location>
        <begin position="36"/>
        <end position="157"/>
    </location>
</feature>
<protein>
    <submittedName>
        <fullName evidence="3">Hemerythrin HHE cation binding domain-containing protein</fullName>
    </submittedName>
</protein>
<name>A0A1G6H3E7_9ACTN</name>
<organism evidence="3 4">
    <name type="scientific">Raineyella antarctica</name>
    <dbReference type="NCBI Taxonomy" id="1577474"/>
    <lineage>
        <taxon>Bacteria</taxon>
        <taxon>Bacillati</taxon>
        <taxon>Actinomycetota</taxon>
        <taxon>Actinomycetes</taxon>
        <taxon>Propionibacteriales</taxon>
        <taxon>Propionibacteriaceae</taxon>
        <taxon>Raineyella</taxon>
    </lineage>
</organism>
<keyword evidence="4" id="KW-1185">Reference proteome</keyword>
<dbReference type="STRING" id="1577474.GA0111570_106128"/>
<dbReference type="EMBL" id="FMYF01000006">
    <property type="protein sequence ID" value="SDB88799.1"/>
    <property type="molecule type" value="Genomic_DNA"/>
</dbReference>
<sequence length="160" mass="17710">MAEVHWGHDTDHSYPDGRQTMADQPHAPTTISPTSLVANLRAEHASMLTELDRLSRALLCAPKQDYPAARAALEDWLGRVLVPHADSEQDVYALVAAADPGGALSESIRTEHRNLCEAVGRFSEVWQAAAARTWARSLYEAFDAHQHKEEELLFTRLLAA</sequence>
<evidence type="ECO:0000313" key="3">
    <source>
        <dbReference type="EMBL" id="SDB88799.1"/>
    </source>
</evidence>
<evidence type="ECO:0000256" key="1">
    <source>
        <dbReference type="SAM" id="MobiDB-lite"/>
    </source>
</evidence>
<dbReference type="Proteomes" id="UP000199086">
    <property type="component" value="Unassembled WGS sequence"/>
</dbReference>
<evidence type="ECO:0000313" key="4">
    <source>
        <dbReference type="Proteomes" id="UP000199086"/>
    </source>
</evidence>
<dbReference type="Gene3D" id="1.20.120.520">
    <property type="entry name" value="nmb1532 protein domain like"/>
    <property type="match status" value="1"/>
</dbReference>
<reference evidence="3 4" key="1">
    <citation type="submission" date="2016-06" db="EMBL/GenBank/DDBJ databases">
        <authorList>
            <person name="Olsen C.W."/>
            <person name="Carey S."/>
            <person name="Hinshaw L."/>
            <person name="Karasin A.I."/>
        </authorList>
    </citation>
    <scope>NUCLEOTIDE SEQUENCE [LARGE SCALE GENOMIC DNA]</scope>
    <source>
        <strain evidence="3 4">LZ-22</strain>
    </source>
</reference>
<proteinExistence type="predicted"/>
<feature type="region of interest" description="Disordered" evidence="1">
    <location>
        <begin position="1"/>
        <end position="30"/>
    </location>
</feature>
<dbReference type="AlphaFoldDB" id="A0A1G6H3E7"/>
<evidence type="ECO:0000259" key="2">
    <source>
        <dbReference type="Pfam" id="PF01814"/>
    </source>
</evidence>
<accession>A0A1G6H3E7</accession>
<feature type="compositionally biased region" description="Basic and acidic residues" evidence="1">
    <location>
        <begin position="1"/>
        <end position="15"/>
    </location>
</feature>